<feature type="compositionally biased region" description="Low complexity" evidence="1">
    <location>
        <begin position="13"/>
        <end position="22"/>
    </location>
</feature>
<sequence>MPLQFRRPPPSPRRSQVSRTSSVAIHEWPPPIGPPRPGMARAPLPPRPGIRRHQCSGTEMQPPPGHWQTGQKLQR</sequence>
<feature type="compositionally biased region" description="Pro residues" evidence="1">
    <location>
        <begin position="28"/>
        <end position="48"/>
    </location>
</feature>
<feature type="region of interest" description="Disordered" evidence="1">
    <location>
        <begin position="1"/>
        <end position="75"/>
    </location>
</feature>
<organism evidence="2">
    <name type="scientific">Oryza brachyantha</name>
    <name type="common">malo sina</name>
    <dbReference type="NCBI Taxonomy" id="4533"/>
    <lineage>
        <taxon>Eukaryota</taxon>
        <taxon>Viridiplantae</taxon>
        <taxon>Streptophyta</taxon>
        <taxon>Embryophyta</taxon>
        <taxon>Tracheophyta</taxon>
        <taxon>Spermatophyta</taxon>
        <taxon>Magnoliopsida</taxon>
        <taxon>Liliopsida</taxon>
        <taxon>Poales</taxon>
        <taxon>Poaceae</taxon>
        <taxon>BOP clade</taxon>
        <taxon>Oryzoideae</taxon>
        <taxon>Oryzeae</taxon>
        <taxon>Oryzinae</taxon>
        <taxon>Oryza</taxon>
    </lineage>
</organism>
<keyword evidence="3" id="KW-1185">Reference proteome</keyword>
<reference evidence="2" key="2">
    <citation type="submission" date="2013-04" db="UniProtKB">
        <authorList>
            <consortium name="EnsemblPlants"/>
        </authorList>
    </citation>
    <scope>IDENTIFICATION</scope>
</reference>
<protein>
    <submittedName>
        <fullName evidence="2">Uncharacterized protein</fullName>
    </submittedName>
</protein>
<name>J3LTK7_ORYBR</name>
<dbReference type="HOGENOM" id="CLU_2675040_0_0_1"/>
<dbReference type="Gramene" id="OB03G43830.1">
    <property type="protein sequence ID" value="OB03G43830.1"/>
    <property type="gene ID" value="OB03G43830"/>
</dbReference>
<evidence type="ECO:0000313" key="2">
    <source>
        <dbReference type="EnsemblPlants" id="OB03G43830.1"/>
    </source>
</evidence>
<evidence type="ECO:0000256" key="1">
    <source>
        <dbReference type="SAM" id="MobiDB-lite"/>
    </source>
</evidence>
<accession>J3LTK7</accession>
<evidence type="ECO:0000313" key="3">
    <source>
        <dbReference type="Proteomes" id="UP000006038"/>
    </source>
</evidence>
<dbReference type="AlphaFoldDB" id="J3LTK7"/>
<proteinExistence type="predicted"/>
<dbReference type="EnsemblPlants" id="OB03G43830.1">
    <property type="protein sequence ID" value="OB03G43830.1"/>
    <property type="gene ID" value="OB03G43830"/>
</dbReference>
<reference evidence="2" key="1">
    <citation type="journal article" date="2013" name="Nat. Commun.">
        <title>Whole-genome sequencing of Oryza brachyantha reveals mechanisms underlying Oryza genome evolution.</title>
        <authorList>
            <person name="Chen J."/>
            <person name="Huang Q."/>
            <person name="Gao D."/>
            <person name="Wang J."/>
            <person name="Lang Y."/>
            <person name="Liu T."/>
            <person name="Li B."/>
            <person name="Bai Z."/>
            <person name="Luis Goicoechea J."/>
            <person name="Liang C."/>
            <person name="Chen C."/>
            <person name="Zhang W."/>
            <person name="Sun S."/>
            <person name="Liao Y."/>
            <person name="Zhang X."/>
            <person name="Yang L."/>
            <person name="Song C."/>
            <person name="Wang M."/>
            <person name="Shi J."/>
            <person name="Liu G."/>
            <person name="Liu J."/>
            <person name="Zhou H."/>
            <person name="Zhou W."/>
            <person name="Yu Q."/>
            <person name="An N."/>
            <person name="Chen Y."/>
            <person name="Cai Q."/>
            <person name="Wang B."/>
            <person name="Liu B."/>
            <person name="Min J."/>
            <person name="Huang Y."/>
            <person name="Wu H."/>
            <person name="Li Z."/>
            <person name="Zhang Y."/>
            <person name="Yin Y."/>
            <person name="Song W."/>
            <person name="Jiang J."/>
            <person name="Jackson S.A."/>
            <person name="Wing R.A."/>
            <person name="Wang J."/>
            <person name="Chen M."/>
        </authorList>
    </citation>
    <scope>NUCLEOTIDE SEQUENCE [LARGE SCALE GENOMIC DNA]</scope>
    <source>
        <strain evidence="2">cv. IRGC 101232</strain>
    </source>
</reference>
<dbReference type="Proteomes" id="UP000006038">
    <property type="component" value="Chromosome 3"/>
</dbReference>